<dbReference type="Gene3D" id="2.40.50.140">
    <property type="entry name" value="Nucleic acid-binding proteins"/>
    <property type="match status" value="1"/>
</dbReference>
<evidence type="ECO:0000259" key="4">
    <source>
        <dbReference type="PROSITE" id="PS50936"/>
    </source>
</evidence>
<dbReference type="PROSITE" id="PS50936">
    <property type="entry name" value="ENGC_GTPASE"/>
    <property type="match status" value="1"/>
</dbReference>
<feature type="compositionally biased region" description="Basic and acidic residues" evidence="3">
    <location>
        <begin position="327"/>
        <end position="338"/>
    </location>
</feature>
<dbReference type="InterPro" id="IPR010914">
    <property type="entry name" value="RsgA_GTPase_dom"/>
</dbReference>
<evidence type="ECO:0008006" key="8">
    <source>
        <dbReference type="Google" id="ProtNLM"/>
    </source>
</evidence>
<evidence type="ECO:0000256" key="3">
    <source>
        <dbReference type="SAM" id="MobiDB-lite"/>
    </source>
</evidence>
<dbReference type="GO" id="GO:0005525">
    <property type="term" value="F:GTP binding"/>
    <property type="evidence" value="ECO:0007669"/>
    <property type="project" value="UniProtKB-KW"/>
</dbReference>
<dbReference type="CDD" id="cd01854">
    <property type="entry name" value="YjeQ_EngC"/>
    <property type="match status" value="1"/>
</dbReference>
<dbReference type="PANTHER" id="PTHR32120:SF11">
    <property type="entry name" value="SMALL RIBOSOMAL SUBUNIT BIOGENESIS GTPASE RSGA 1, MITOCHONDRIAL-RELATED"/>
    <property type="match status" value="1"/>
</dbReference>
<dbReference type="EMBL" id="CAJHUC010003046">
    <property type="protein sequence ID" value="CAD7705195.1"/>
    <property type="molecule type" value="Genomic_DNA"/>
</dbReference>
<proteinExistence type="inferred from homology"/>
<feature type="compositionally biased region" description="Basic residues" evidence="3">
    <location>
        <begin position="482"/>
        <end position="491"/>
    </location>
</feature>
<organism evidence="6 7">
    <name type="scientific">Ostreobium quekettii</name>
    <dbReference type="NCBI Taxonomy" id="121088"/>
    <lineage>
        <taxon>Eukaryota</taxon>
        <taxon>Viridiplantae</taxon>
        <taxon>Chlorophyta</taxon>
        <taxon>core chlorophytes</taxon>
        <taxon>Ulvophyceae</taxon>
        <taxon>TCBD clade</taxon>
        <taxon>Bryopsidales</taxon>
        <taxon>Ostreobineae</taxon>
        <taxon>Ostreobiaceae</taxon>
        <taxon>Ostreobium</taxon>
    </lineage>
</organism>
<keyword evidence="2" id="KW-0342">GTP-binding</keyword>
<feature type="domain" description="CP-type G" evidence="5">
    <location>
        <begin position="161"/>
        <end position="383"/>
    </location>
</feature>
<name>A0A8S1JG33_9CHLO</name>
<feature type="region of interest" description="Disordered" evidence="3">
    <location>
        <begin position="481"/>
        <end position="525"/>
    </location>
</feature>
<dbReference type="HAMAP" id="MF_01820">
    <property type="entry name" value="GTPase_RsgA"/>
    <property type="match status" value="1"/>
</dbReference>
<keyword evidence="7" id="KW-1185">Reference proteome</keyword>
<dbReference type="AlphaFoldDB" id="A0A8S1JG33"/>
<evidence type="ECO:0000256" key="2">
    <source>
        <dbReference type="ARBA" id="ARBA00023134"/>
    </source>
</evidence>
<reference evidence="6" key="1">
    <citation type="submission" date="2020-12" db="EMBL/GenBank/DDBJ databases">
        <authorList>
            <person name="Iha C."/>
        </authorList>
    </citation>
    <scope>NUCLEOTIDE SEQUENCE</scope>
</reference>
<evidence type="ECO:0000313" key="6">
    <source>
        <dbReference type="EMBL" id="CAD7705195.1"/>
    </source>
</evidence>
<dbReference type="SUPFAM" id="SSF50249">
    <property type="entry name" value="Nucleic acid-binding proteins"/>
    <property type="match status" value="1"/>
</dbReference>
<evidence type="ECO:0000256" key="1">
    <source>
        <dbReference type="ARBA" id="ARBA00022741"/>
    </source>
</evidence>
<evidence type="ECO:0000259" key="5">
    <source>
        <dbReference type="PROSITE" id="PS51721"/>
    </source>
</evidence>
<feature type="domain" description="EngC GTPase" evidence="4">
    <location>
        <begin position="170"/>
        <end position="381"/>
    </location>
</feature>
<dbReference type="InterPro" id="IPR012340">
    <property type="entry name" value="NA-bd_OB-fold"/>
</dbReference>
<sequence>MLPSSTCLRRSWSATLSALSHRPALGRDCAPSPWALSLFAGRSRCRSDLSDGAAAARHEGALRAVAHARAQAPGLEEAPTGDWPSKVIGQVMSAEANFVRVKILQMGEEGACAPPRSMLLCVVRSVLKKMRCTVLVGDRVKVIAVDWTDGRGMVEEVLERDSELAVPGVANVDHVMVMVSAADPPFEPRQVTRFLLAAQSTALPVSLVVNKMDLVPLEEQQKRIEQMQGWGLAALPLSVTAGLGLDQVASSLKGRVSVVMGPSGVGKSSFINALRSESVVVNHPTEDVQGNTKLQPLPAVSRNGRSHESCKGPSPIGSGAQGSESKLPADSEREDADLPHPWKLQAVQEVSAIGRGKHTTRHVSLLEVPGGGLLADTPGFNLPDLSSISLQSLPEMFPEVAARQSGGPCRFSSCQHLSEPGCRVRGDWERYPIYVELHGEVKRREEYERRTLQLGKKQREGNFKVKIGKGGQQEKEALLEMKKHRRRSRRLGHQDLQRLVLEEQDMEEDKDDDDHGADDLPAALS</sequence>
<dbReference type="InterPro" id="IPR027417">
    <property type="entry name" value="P-loop_NTPase"/>
</dbReference>
<evidence type="ECO:0000313" key="7">
    <source>
        <dbReference type="Proteomes" id="UP000708148"/>
    </source>
</evidence>
<dbReference type="PROSITE" id="PS51721">
    <property type="entry name" value="G_CP"/>
    <property type="match status" value="1"/>
</dbReference>
<feature type="region of interest" description="Disordered" evidence="3">
    <location>
        <begin position="282"/>
        <end position="338"/>
    </location>
</feature>
<dbReference type="PANTHER" id="PTHR32120">
    <property type="entry name" value="SMALL RIBOSOMAL SUBUNIT BIOGENESIS GTPASE RSGA"/>
    <property type="match status" value="1"/>
</dbReference>
<dbReference type="Proteomes" id="UP000708148">
    <property type="component" value="Unassembled WGS sequence"/>
</dbReference>
<gene>
    <name evidence="6" type="ORF">OSTQU699_LOCUS10550</name>
</gene>
<dbReference type="GO" id="GO:0003924">
    <property type="term" value="F:GTPase activity"/>
    <property type="evidence" value="ECO:0007669"/>
    <property type="project" value="InterPro"/>
</dbReference>
<dbReference type="SUPFAM" id="SSF52540">
    <property type="entry name" value="P-loop containing nucleoside triphosphate hydrolases"/>
    <property type="match status" value="2"/>
</dbReference>
<dbReference type="Gene3D" id="1.10.40.50">
    <property type="entry name" value="Probable gtpase engc, domain 3"/>
    <property type="match status" value="1"/>
</dbReference>
<accession>A0A8S1JG33</accession>
<comment type="caution">
    <text evidence="6">The sequence shown here is derived from an EMBL/GenBank/DDBJ whole genome shotgun (WGS) entry which is preliminary data.</text>
</comment>
<protein>
    <recommendedName>
        <fullName evidence="8">Ribosome biogenesis GTPase RsgA</fullName>
    </recommendedName>
</protein>
<dbReference type="OrthoDB" id="442158at2759"/>
<dbReference type="Pfam" id="PF03193">
    <property type="entry name" value="RsgA_GTPase"/>
    <property type="match status" value="2"/>
</dbReference>
<dbReference type="InterPro" id="IPR030378">
    <property type="entry name" value="G_CP_dom"/>
</dbReference>
<keyword evidence="1" id="KW-0547">Nucleotide-binding</keyword>
<feature type="compositionally biased region" description="Acidic residues" evidence="3">
    <location>
        <begin position="502"/>
        <end position="516"/>
    </location>
</feature>
<dbReference type="Gene3D" id="3.40.50.300">
    <property type="entry name" value="P-loop containing nucleotide triphosphate hydrolases"/>
    <property type="match status" value="1"/>
</dbReference>
<dbReference type="InterPro" id="IPR004881">
    <property type="entry name" value="Ribosome_biogen_GTPase_RsgA"/>
</dbReference>
<dbReference type="NCBIfam" id="TIGR00157">
    <property type="entry name" value="ribosome small subunit-dependent GTPase A"/>
    <property type="match status" value="1"/>
</dbReference>